<dbReference type="AlphaFoldDB" id="A0A225VUU7"/>
<sequence>MPSVRRFEDPVLLAPKVTFCDVHNMIHQIINARHGDDGVEQILMRSLWEGLRNEVMMPHDSWTTITFPEVMKSDSPSNTNESRFKLGSCMVHNKYLY</sequence>
<name>A0A225VUU7_9STRA</name>
<organism evidence="1 2">
    <name type="scientific">Phytophthora megakarya</name>
    <dbReference type="NCBI Taxonomy" id="4795"/>
    <lineage>
        <taxon>Eukaryota</taxon>
        <taxon>Sar</taxon>
        <taxon>Stramenopiles</taxon>
        <taxon>Oomycota</taxon>
        <taxon>Peronosporomycetes</taxon>
        <taxon>Peronosporales</taxon>
        <taxon>Peronosporaceae</taxon>
        <taxon>Phytophthora</taxon>
    </lineage>
</organism>
<accession>A0A225VUU7</accession>
<comment type="caution">
    <text evidence="1">The sequence shown here is derived from an EMBL/GenBank/DDBJ whole genome shotgun (WGS) entry which is preliminary data.</text>
</comment>
<gene>
    <name evidence="1" type="ORF">PHMEG_00018744</name>
</gene>
<dbReference type="Proteomes" id="UP000198211">
    <property type="component" value="Unassembled WGS sequence"/>
</dbReference>
<evidence type="ECO:0000313" key="1">
    <source>
        <dbReference type="EMBL" id="OWZ08668.1"/>
    </source>
</evidence>
<proteinExistence type="predicted"/>
<protein>
    <submittedName>
        <fullName evidence="1">Uncharacterized protein</fullName>
    </submittedName>
</protein>
<dbReference type="EMBL" id="NBNE01003064">
    <property type="protein sequence ID" value="OWZ08668.1"/>
    <property type="molecule type" value="Genomic_DNA"/>
</dbReference>
<reference evidence="2" key="1">
    <citation type="submission" date="2017-03" db="EMBL/GenBank/DDBJ databases">
        <title>Phytopthora megakarya and P. palmivora, two closely related causual agents of cacao black pod achieved similar genome size and gene model numbers by different mechanisms.</title>
        <authorList>
            <person name="Ali S."/>
            <person name="Shao J."/>
            <person name="Larry D.J."/>
            <person name="Kronmiller B."/>
            <person name="Shen D."/>
            <person name="Strem M.D."/>
            <person name="Melnick R.L."/>
            <person name="Guiltinan M.J."/>
            <person name="Tyler B.M."/>
            <person name="Meinhardt L.W."/>
            <person name="Bailey B.A."/>
        </authorList>
    </citation>
    <scope>NUCLEOTIDE SEQUENCE [LARGE SCALE GENOMIC DNA]</scope>
    <source>
        <strain evidence="2">zdho120</strain>
    </source>
</reference>
<evidence type="ECO:0000313" key="2">
    <source>
        <dbReference type="Proteomes" id="UP000198211"/>
    </source>
</evidence>
<keyword evidence="2" id="KW-1185">Reference proteome</keyword>